<feature type="compositionally biased region" description="Basic and acidic residues" evidence="2">
    <location>
        <begin position="1"/>
        <end position="11"/>
    </location>
</feature>
<evidence type="ECO:0000256" key="1">
    <source>
        <dbReference type="SAM" id="Coils"/>
    </source>
</evidence>
<keyword evidence="1" id="KW-0175">Coiled coil</keyword>
<feature type="coiled-coil region" evidence="1">
    <location>
        <begin position="31"/>
        <end position="58"/>
    </location>
</feature>
<accession>A0A1I0CEP2</accession>
<reference evidence="5 6" key="1">
    <citation type="submission" date="2016-10" db="EMBL/GenBank/DDBJ databases">
        <authorList>
            <person name="Varghese N."/>
            <person name="Submissions S."/>
        </authorList>
    </citation>
    <scope>NUCLEOTIDE SEQUENCE [LARGE SCALE GENOMIC DNA]</scope>
    <source>
        <strain evidence="3 6">WG2</strain>
        <strain evidence="4 5">WG5</strain>
    </source>
</reference>
<dbReference type="Proteomes" id="UP000198612">
    <property type="component" value="Unassembled WGS sequence"/>
</dbReference>
<dbReference type="EMBL" id="FOHG01000035">
    <property type="protein sequence ID" value="SET18044.1"/>
    <property type="molecule type" value="Genomic_DNA"/>
</dbReference>
<organism evidence="4 5">
    <name type="scientific">Halanaerobium congolense</name>
    <dbReference type="NCBI Taxonomy" id="54121"/>
    <lineage>
        <taxon>Bacteria</taxon>
        <taxon>Bacillati</taxon>
        <taxon>Bacillota</taxon>
        <taxon>Clostridia</taxon>
        <taxon>Halanaerobiales</taxon>
        <taxon>Halanaerobiaceae</taxon>
        <taxon>Halanaerobium</taxon>
    </lineage>
</organism>
<protein>
    <submittedName>
        <fullName evidence="4">Uncharacterized protein</fullName>
    </submittedName>
</protein>
<evidence type="ECO:0000313" key="6">
    <source>
        <dbReference type="Proteomes" id="UP000199519"/>
    </source>
</evidence>
<evidence type="ECO:0000313" key="5">
    <source>
        <dbReference type="Proteomes" id="UP000198612"/>
    </source>
</evidence>
<dbReference type="AlphaFoldDB" id="A0A1I0CEP2"/>
<dbReference type="EMBL" id="FNBJ01000043">
    <property type="protein sequence ID" value="SDG06812.1"/>
    <property type="molecule type" value="Genomic_DNA"/>
</dbReference>
<name>A0A1I0CEP2_9FIRM</name>
<evidence type="ECO:0000313" key="3">
    <source>
        <dbReference type="EMBL" id="SDG06812.1"/>
    </source>
</evidence>
<evidence type="ECO:0000313" key="4">
    <source>
        <dbReference type="EMBL" id="SET18044.1"/>
    </source>
</evidence>
<proteinExistence type="predicted"/>
<dbReference type="RefSeq" id="WP_089720689.1">
    <property type="nucleotide sequence ID" value="NZ_FNBJ01000043.1"/>
</dbReference>
<dbReference type="Proteomes" id="UP000199519">
    <property type="component" value="Unassembled WGS sequence"/>
</dbReference>
<gene>
    <name evidence="3" type="ORF">SAMN04488598_1436</name>
    <name evidence="4" type="ORF">SAMN04515652_13521</name>
</gene>
<keyword evidence="6" id="KW-1185">Reference proteome</keyword>
<feature type="region of interest" description="Disordered" evidence="2">
    <location>
        <begin position="1"/>
        <end position="29"/>
    </location>
</feature>
<sequence length="66" mass="7713">MNKHENIKDVLDGLDPIPGEITPSDDMEYDRKSKGLEIKRLEEENNKLRETIVELAVELYSRKNKN</sequence>
<evidence type="ECO:0000256" key="2">
    <source>
        <dbReference type="SAM" id="MobiDB-lite"/>
    </source>
</evidence>